<sequence length="127" mass="13723">MARVLCVDCNAVLLEKWTAALIEAGHTVLSTSSGKRALELFVQCPLDLVVLDYRAREVYGGEVALRMRALRPDVPILMLCGAYWWPPEAAINLVNGLHVKADGANVLVEQVNTLLAARKPVTEGAAA</sequence>
<dbReference type="CDD" id="cd00156">
    <property type="entry name" value="REC"/>
    <property type="match status" value="1"/>
</dbReference>
<gene>
    <name evidence="3" type="ORF">HYX28_04060</name>
</gene>
<evidence type="ECO:0000313" key="4">
    <source>
        <dbReference type="Proteomes" id="UP000779809"/>
    </source>
</evidence>
<protein>
    <submittedName>
        <fullName evidence="3">Response regulator</fullName>
    </submittedName>
</protein>
<dbReference type="InterPro" id="IPR001789">
    <property type="entry name" value="Sig_transdc_resp-reg_receiver"/>
</dbReference>
<feature type="domain" description="Response regulatory" evidence="2">
    <location>
        <begin position="3"/>
        <end position="115"/>
    </location>
</feature>
<keyword evidence="1" id="KW-0597">Phosphoprotein</keyword>
<dbReference type="Proteomes" id="UP000779809">
    <property type="component" value="Unassembled WGS sequence"/>
</dbReference>
<dbReference type="EMBL" id="JACPNR010000005">
    <property type="protein sequence ID" value="MBI2677935.1"/>
    <property type="molecule type" value="Genomic_DNA"/>
</dbReference>
<dbReference type="GO" id="GO:0000160">
    <property type="term" value="P:phosphorelay signal transduction system"/>
    <property type="evidence" value="ECO:0007669"/>
    <property type="project" value="InterPro"/>
</dbReference>
<dbReference type="Gene3D" id="3.40.50.2300">
    <property type="match status" value="1"/>
</dbReference>
<reference evidence="3" key="1">
    <citation type="submission" date="2020-07" db="EMBL/GenBank/DDBJ databases">
        <title>Huge and variable diversity of episymbiotic CPR bacteria and DPANN archaea in groundwater ecosystems.</title>
        <authorList>
            <person name="He C.Y."/>
            <person name="Keren R."/>
            <person name="Whittaker M."/>
            <person name="Farag I.F."/>
            <person name="Doudna J."/>
            <person name="Cate J.H.D."/>
            <person name="Banfield J.F."/>
        </authorList>
    </citation>
    <scope>NUCLEOTIDE SEQUENCE</scope>
    <source>
        <strain evidence="3">NC_groundwater_580_Pr5_B-0.1um_64_19</strain>
    </source>
</reference>
<name>A0A932EQK6_9BACT</name>
<feature type="modified residue" description="4-aspartylphosphate" evidence="1">
    <location>
        <position position="52"/>
    </location>
</feature>
<accession>A0A932EQK6</accession>
<evidence type="ECO:0000313" key="3">
    <source>
        <dbReference type="EMBL" id="MBI2677935.1"/>
    </source>
</evidence>
<dbReference type="AlphaFoldDB" id="A0A932EQK6"/>
<evidence type="ECO:0000259" key="2">
    <source>
        <dbReference type="PROSITE" id="PS50110"/>
    </source>
</evidence>
<dbReference type="InterPro" id="IPR011006">
    <property type="entry name" value="CheY-like_superfamily"/>
</dbReference>
<evidence type="ECO:0000256" key="1">
    <source>
        <dbReference type="PROSITE-ProRule" id="PRU00169"/>
    </source>
</evidence>
<dbReference type="PROSITE" id="PS50110">
    <property type="entry name" value="RESPONSE_REGULATORY"/>
    <property type="match status" value="1"/>
</dbReference>
<dbReference type="Pfam" id="PF00072">
    <property type="entry name" value="Response_reg"/>
    <property type="match status" value="1"/>
</dbReference>
<organism evidence="3 4">
    <name type="scientific">Candidatus Korobacter versatilis</name>
    <dbReference type="NCBI Taxonomy" id="658062"/>
    <lineage>
        <taxon>Bacteria</taxon>
        <taxon>Pseudomonadati</taxon>
        <taxon>Acidobacteriota</taxon>
        <taxon>Terriglobia</taxon>
        <taxon>Terriglobales</taxon>
        <taxon>Candidatus Korobacteraceae</taxon>
        <taxon>Candidatus Korobacter</taxon>
    </lineage>
</organism>
<proteinExistence type="predicted"/>
<dbReference type="SUPFAM" id="SSF52172">
    <property type="entry name" value="CheY-like"/>
    <property type="match status" value="1"/>
</dbReference>
<comment type="caution">
    <text evidence="3">The sequence shown here is derived from an EMBL/GenBank/DDBJ whole genome shotgun (WGS) entry which is preliminary data.</text>
</comment>